<dbReference type="AlphaFoldDB" id="A0A830HH84"/>
<comment type="caution">
    <text evidence="2">The sequence shown here is derived from an EMBL/GenBank/DDBJ whole genome shotgun (WGS) entry which is preliminary data.</text>
</comment>
<protein>
    <submittedName>
        <fullName evidence="2">Uncharacterized protein</fullName>
    </submittedName>
</protein>
<keyword evidence="1" id="KW-0812">Transmembrane</keyword>
<dbReference type="Proteomes" id="UP000660262">
    <property type="component" value="Unassembled WGS sequence"/>
</dbReference>
<evidence type="ECO:0000256" key="1">
    <source>
        <dbReference type="SAM" id="Phobius"/>
    </source>
</evidence>
<evidence type="ECO:0000313" key="3">
    <source>
        <dbReference type="Proteomes" id="UP000660262"/>
    </source>
</evidence>
<reference evidence="2" key="1">
    <citation type="submission" date="2020-10" db="EMBL/GenBank/DDBJ databases">
        <title>Unveiling of a novel bifunctional photoreceptor, Dualchrome1, isolated from a cosmopolitan green alga.</title>
        <authorList>
            <person name="Suzuki S."/>
            <person name="Kawachi M."/>
        </authorList>
    </citation>
    <scope>NUCLEOTIDE SEQUENCE</scope>
    <source>
        <strain evidence="2">NIES 2893</strain>
    </source>
</reference>
<name>A0A830HH84_9CHLO</name>
<keyword evidence="1" id="KW-1133">Transmembrane helix</keyword>
<keyword evidence="3" id="KW-1185">Reference proteome</keyword>
<keyword evidence="1" id="KW-0472">Membrane</keyword>
<gene>
    <name evidence="2" type="ORF">PPROV_000342300</name>
</gene>
<evidence type="ECO:0000313" key="2">
    <source>
        <dbReference type="EMBL" id="GHP04669.1"/>
    </source>
</evidence>
<feature type="transmembrane region" description="Helical" evidence="1">
    <location>
        <begin position="20"/>
        <end position="47"/>
    </location>
</feature>
<proteinExistence type="predicted"/>
<accession>A0A830HH84</accession>
<sequence>MVAPHANHAANQRNVVDGLIHWLLATGGLIFGVVCAYHSLLWNLFLVASGVVTSMLRASTAAWVSHLVSWAKCILYVSRRYSTDAATSALRVAFACLQSIADFIPFYHQQEA</sequence>
<dbReference type="EMBL" id="BNJQ01000008">
    <property type="protein sequence ID" value="GHP04669.1"/>
    <property type="molecule type" value="Genomic_DNA"/>
</dbReference>
<organism evidence="2 3">
    <name type="scientific">Pycnococcus provasolii</name>
    <dbReference type="NCBI Taxonomy" id="41880"/>
    <lineage>
        <taxon>Eukaryota</taxon>
        <taxon>Viridiplantae</taxon>
        <taxon>Chlorophyta</taxon>
        <taxon>Pseudoscourfieldiophyceae</taxon>
        <taxon>Pseudoscourfieldiales</taxon>
        <taxon>Pycnococcaceae</taxon>
        <taxon>Pycnococcus</taxon>
    </lineage>
</organism>